<evidence type="ECO:0000313" key="1">
    <source>
        <dbReference type="EMBL" id="KKK72152.1"/>
    </source>
</evidence>
<name>A0A0F8XSS4_9ZZZZ</name>
<gene>
    <name evidence="1" type="ORF">LCGC14_2906720</name>
</gene>
<accession>A0A0F8XSS4</accession>
<proteinExistence type="predicted"/>
<dbReference type="AlphaFoldDB" id="A0A0F8XSS4"/>
<organism evidence="1">
    <name type="scientific">marine sediment metagenome</name>
    <dbReference type="NCBI Taxonomy" id="412755"/>
    <lineage>
        <taxon>unclassified sequences</taxon>
        <taxon>metagenomes</taxon>
        <taxon>ecological metagenomes</taxon>
    </lineage>
</organism>
<protein>
    <submittedName>
        <fullName evidence="1">Uncharacterized protein</fullName>
    </submittedName>
</protein>
<sequence length="33" mass="3559">MTVREYTDDMSELSGFGGGYEANCRAMVLGGLK</sequence>
<dbReference type="EMBL" id="LAZR01057396">
    <property type="protein sequence ID" value="KKK72152.1"/>
    <property type="molecule type" value="Genomic_DNA"/>
</dbReference>
<reference evidence="1" key="1">
    <citation type="journal article" date="2015" name="Nature">
        <title>Complex archaea that bridge the gap between prokaryotes and eukaryotes.</title>
        <authorList>
            <person name="Spang A."/>
            <person name="Saw J.H."/>
            <person name="Jorgensen S.L."/>
            <person name="Zaremba-Niedzwiedzka K."/>
            <person name="Martijn J."/>
            <person name="Lind A.E."/>
            <person name="van Eijk R."/>
            <person name="Schleper C."/>
            <person name="Guy L."/>
            <person name="Ettema T.J."/>
        </authorList>
    </citation>
    <scope>NUCLEOTIDE SEQUENCE</scope>
</reference>
<feature type="non-terminal residue" evidence="1">
    <location>
        <position position="33"/>
    </location>
</feature>
<comment type="caution">
    <text evidence="1">The sequence shown here is derived from an EMBL/GenBank/DDBJ whole genome shotgun (WGS) entry which is preliminary data.</text>
</comment>